<evidence type="ECO:0000256" key="3">
    <source>
        <dbReference type="RuleBase" id="RU004508"/>
    </source>
</evidence>
<dbReference type="PIRSF" id="PIRSF000390">
    <property type="entry name" value="PLP_StrS"/>
    <property type="match status" value="1"/>
</dbReference>
<keyword evidence="4" id="KW-0808">Transferase</keyword>
<evidence type="ECO:0000256" key="2">
    <source>
        <dbReference type="PIRSR" id="PIRSR000390-2"/>
    </source>
</evidence>
<evidence type="ECO:0000313" key="4">
    <source>
        <dbReference type="EMBL" id="KAB2814317.1"/>
    </source>
</evidence>
<comment type="similarity">
    <text evidence="3">Belongs to the DegT/DnrJ/EryC1 family.</text>
</comment>
<evidence type="ECO:0000313" key="5">
    <source>
        <dbReference type="Proteomes" id="UP000468650"/>
    </source>
</evidence>
<dbReference type="Gene3D" id="3.90.1150.10">
    <property type="entry name" value="Aspartate Aminotransferase, domain 1"/>
    <property type="match status" value="1"/>
</dbReference>
<feature type="active site" description="Proton acceptor" evidence="1">
    <location>
        <position position="221"/>
    </location>
</feature>
<proteinExistence type="inferred from homology"/>
<sequence length="386" mass="42811">MSDTVYSKAKEFVTAVKDLIPAESFIPLHPPVFNGKEKEYLIETVDSTFVSSVGPFVDKVETQLASLTGCKKAVAVVNGTAALHTALKLAGVMRETEVITQSLTFIATANAISYLGALPVFLDVDLDTMGLSPSSVRAFLEEFGEIREDGCYNKSTGRRISACVPMHTFGFMTRIEELIRVCREYNIPVVEDAAEALGSSYRGKPAGSFGEISALSFNGNKVVTAGGGGAILTTNDELGSKAKHITTTAKVPHRWEYRHDEIGFNYRMPNVNAALLSAQLESLDDILKHKKQLFSAYVSSFEAMGLKLNQPPAESEWNYWLMSVELNSFEERNAFLEYTNSNGVMTRPIWELMHRMPMFEHCYKDDQKNSEYLEARIVNIPSNARV</sequence>
<protein>
    <submittedName>
        <fullName evidence="4">LegC family aminotransferase</fullName>
    </submittedName>
</protein>
<dbReference type="Gene3D" id="3.40.640.10">
    <property type="entry name" value="Type I PLP-dependent aspartate aminotransferase-like (Major domain)"/>
    <property type="match status" value="1"/>
</dbReference>
<dbReference type="GO" id="GO:0008483">
    <property type="term" value="F:transaminase activity"/>
    <property type="evidence" value="ECO:0007669"/>
    <property type="project" value="UniProtKB-KW"/>
</dbReference>
<dbReference type="GO" id="GO:0000271">
    <property type="term" value="P:polysaccharide biosynthetic process"/>
    <property type="evidence" value="ECO:0007669"/>
    <property type="project" value="TreeGrafter"/>
</dbReference>
<keyword evidence="5" id="KW-1185">Reference proteome</keyword>
<dbReference type="SUPFAM" id="SSF53383">
    <property type="entry name" value="PLP-dependent transferases"/>
    <property type="match status" value="1"/>
</dbReference>
<dbReference type="InterPro" id="IPR015424">
    <property type="entry name" value="PyrdxlP-dep_Trfase"/>
</dbReference>
<evidence type="ECO:0000256" key="1">
    <source>
        <dbReference type="PIRSR" id="PIRSR000390-1"/>
    </source>
</evidence>
<dbReference type="InterPro" id="IPR015422">
    <property type="entry name" value="PyrdxlP-dep_Trfase_small"/>
</dbReference>
<accession>A0A6N6RL16</accession>
<organism evidence="4 5">
    <name type="scientific">Phaeocystidibacter luteus</name>
    <dbReference type="NCBI Taxonomy" id="911197"/>
    <lineage>
        <taxon>Bacteria</taxon>
        <taxon>Pseudomonadati</taxon>
        <taxon>Bacteroidota</taxon>
        <taxon>Flavobacteriia</taxon>
        <taxon>Flavobacteriales</taxon>
        <taxon>Phaeocystidibacteraceae</taxon>
        <taxon>Phaeocystidibacter</taxon>
    </lineage>
</organism>
<gene>
    <name evidence="4" type="ORF">F8C67_00880</name>
</gene>
<feature type="modified residue" description="N6-(pyridoxal phosphate)lysine" evidence="2">
    <location>
        <position position="221"/>
    </location>
</feature>
<comment type="caution">
    <text evidence="4">The sequence shown here is derived from an EMBL/GenBank/DDBJ whole genome shotgun (WGS) entry which is preliminary data.</text>
</comment>
<dbReference type="InterPro" id="IPR026385">
    <property type="entry name" value="LegC-like"/>
</dbReference>
<dbReference type="Proteomes" id="UP000468650">
    <property type="component" value="Unassembled WGS sequence"/>
</dbReference>
<dbReference type="CDD" id="cd00616">
    <property type="entry name" value="AHBA_syn"/>
    <property type="match status" value="1"/>
</dbReference>
<dbReference type="GO" id="GO:0030170">
    <property type="term" value="F:pyridoxal phosphate binding"/>
    <property type="evidence" value="ECO:0007669"/>
    <property type="project" value="TreeGrafter"/>
</dbReference>
<dbReference type="PANTHER" id="PTHR30244">
    <property type="entry name" value="TRANSAMINASE"/>
    <property type="match status" value="1"/>
</dbReference>
<reference evidence="4 5" key="1">
    <citation type="submission" date="2019-09" db="EMBL/GenBank/DDBJ databases">
        <title>Genomes of family Cryomorphaceae.</title>
        <authorList>
            <person name="Bowman J.P."/>
        </authorList>
    </citation>
    <scope>NUCLEOTIDE SEQUENCE [LARGE SCALE GENOMIC DNA]</scope>
    <source>
        <strain evidence="4 5">LMG 25704</strain>
    </source>
</reference>
<dbReference type="OrthoDB" id="9804264at2"/>
<name>A0A6N6RL16_9FLAO</name>
<dbReference type="PANTHER" id="PTHR30244:SF30">
    <property type="entry name" value="BLR5990 PROTEIN"/>
    <property type="match status" value="1"/>
</dbReference>
<dbReference type="Pfam" id="PF01041">
    <property type="entry name" value="DegT_DnrJ_EryC1"/>
    <property type="match status" value="1"/>
</dbReference>
<keyword evidence="2 3" id="KW-0663">Pyridoxal phosphate</keyword>
<keyword evidence="4" id="KW-0032">Aminotransferase</keyword>
<dbReference type="AlphaFoldDB" id="A0A6N6RL16"/>
<dbReference type="NCBIfam" id="TIGR04181">
    <property type="entry name" value="NHT_00031"/>
    <property type="match status" value="1"/>
</dbReference>
<dbReference type="RefSeq" id="WP_151665898.1">
    <property type="nucleotide sequence ID" value="NZ_WBVO01000001.1"/>
</dbReference>
<dbReference type="InterPro" id="IPR015421">
    <property type="entry name" value="PyrdxlP-dep_Trfase_major"/>
</dbReference>
<dbReference type="EMBL" id="WBVO01000001">
    <property type="protein sequence ID" value="KAB2814317.1"/>
    <property type="molecule type" value="Genomic_DNA"/>
</dbReference>
<dbReference type="InterPro" id="IPR000653">
    <property type="entry name" value="DegT/StrS_aminotransferase"/>
</dbReference>